<organism evidence="3 4">
    <name type="scientific">Actinoplanes sandaracinus</name>
    <dbReference type="NCBI Taxonomy" id="3045177"/>
    <lineage>
        <taxon>Bacteria</taxon>
        <taxon>Bacillati</taxon>
        <taxon>Actinomycetota</taxon>
        <taxon>Actinomycetes</taxon>
        <taxon>Micromonosporales</taxon>
        <taxon>Micromonosporaceae</taxon>
        <taxon>Actinoplanes</taxon>
    </lineage>
</organism>
<dbReference type="PANTHER" id="PTHR35606">
    <property type="entry name" value="CELLULOSE-BINDING FAMILY II PROTEIN"/>
    <property type="match status" value="1"/>
</dbReference>
<evidence type="ECO:0000313" key="3">
    <source>
        <dbReference type="EMBL" id="MDI6098665.1"/>
    </source>
</evidence>
<keyword evidence="2" id="KW-0732">Signal</keyword>
<feature type="signal peptide" evidence="2">
    <location>
        <begin position="1"/>
        <end position="15"/>
    </location>
</feature>
<accession>A0ABT6WG10</accession>
<dbReference type="PANTHER" id="PTHR35606:SF4">
    <property type="entry name" value="CELLULOSE-BINDING FAMILY II PROTEIN"/>
    <property type="match status" value="1"/>
</dbReference>
<reference evidence="3 4" key="1">
    <citation type="submission" date="2023-05" db="EMBL/GenBank/DDBJ databases">
        <title>Actinoplanes sp. NEAU-A12 genome sequencing.</title>
        <authorList>
            <person name="Wang Z.-S."/>
        </authorList>
    </citation>
    <scope>NUCLEOTIDE SEQUENCE [LARGE SCALE GENOMIC DNA]</scope>
    <source>
        <strain evidence="3 4">NEAU-A12</strain>
    </source>
</reference>
<feature type="chain" id="PRO_5046076521" description="Cellulose-binding protein" evidence="2">
    <location>
        <begin position="16"/>
        <end position="280"/>
    </location>
</feature>
<keyword evidence="4" id="KW-1185">Reference proteome</keyword>
<evidence type="ECO:0000256" key="2">
    <source>
        <dbReference type="SAM" id="SignalP"/>
    </source>
</evidence>
<dbReference type="RefSeq" id="WP_282758439.1">
    <property type="nucleotide sequence ID" value="NZ_JASCTH010000004.1"/>
</dbReference>
<evidence type="ECO:0008006" key="5">
    <source>
        <dbReference type="Google" id="ProtNLM"/>
    </source>
</evidence>
<dbReference type="EMBL" id="JASCTH010000004">
    <property type="protein sequence ID" value="MDI6098665.1"/>
    <property type="molecule type" value="Genomic_DNA"/>
</dbReference>
<evidence type="ECO:0000313" key="4">
    <source>
        <dbReference type="Proteomes" id="UP001241758"/>
    </source>
</evidence>
<dbReference type="SUPFAM" id="SSF55486">
    <property type="entry name" value="Metalloproteases ('zincins'), catalytic domain"/>
    <property type="match status" value="1"/>
</dbReference>
<evidence type="ECO:0000256" key="1">
    <source>
        <dbReference type="SAM" id="MobiDB-lite"/>
    </source>
</evidence>
<gene>
    <name evidence="3" type="ORF">QLQ12_08625</name>
</gene>
<dbReference type="Proteomes" id="UP001241758">
    <property type="component" value="Unassembled WGS sequence"/>
</dbReference>
<comment type="caution">
    <text evidence="3">The sequence shown here is derived from an EMBL/GenBank/DDBJ whole genome shotgun (WGS) entry which is preliminary data.</text>
</comment>
<proteinExistence type="predicted"/>
<protein>
    <recommendedName>
        <fullName evidence="5">Cellulose-binding protein</fullName>
    </recommendedName>
</protein>
<name>A0ABT6WG10_9ACTN</name>
<sequence length="280" mass="31502">MAALSAVAALQTAHAATPAATGTPSTIPAPASTGSWNPPSTLAGPLAAVWRHQEETYGDLYGFKNYGWDQIMANGGSVNYCVRWDSPERVTAAQRDAVHATLQKQYQKWMDQLTGWESWPYQQVPVKVVGWAVRDRAQLEWTDTSVDIYVNDIREDAPQCGEPCGRFFHQNGDYSGCAGGKSRHYDHSLWLTSGFEGGAGGDWGQRIGSEYFMSNLNTENIHVLLHEIGHTYGLDDFYDWDPLDGRQGFIMLAGSATRITEFDRWMLRDFWRHLKSRYRL</sequence>
<feature type="region of interest" description="Disordered" evidence="1">
    <location>
        <begin position="15"/>
        <end position="34"/>
    </location>
</feature>